<name>A0A317ZHR3_9BACT</name>
<keyword evidence="4" id="KW-1185">Reference proteome</keyword>
<keyword evidence="2" id="KW-0472">Membrane</keyword>
<dbReference type="RefSeq" id="WP_110130107.1">
    <property type="nucleotide sequence ID" value="NZ_QHJQ01000002.1"/>
</dbReference>
<dbReference type="InParanoid" id="A0A317ZHR3"/>
<sequence>MQPAKFQPKVLLIYLCICAAIITIWLADEKLSISAYALVPVIVITFVWILSVRENGITLATRILSRLGVVFFKGHRSLKSLPIVLLIKRERFKRALHATLYTGVANLIPKFAELWFNMSDYDPKILYAISSFLVLLIWGNYCVFYFRVKSGLYGMNFGEALEILKFIAQNSNNFDEGSPPGKVFEDVKRPASESSTPFGAIENA</sequence>
<keyword evidence="2" id="KW-0812">Transmembrane</keyword>
<evidence type="ECO:0000256" key="2">
    <source>
        <dbReference type="SAM" id="Phobius"/>
    </source>
</evidence>
<evidence type="ECO:0000256" key="1">
    <source>
        <dbReference type="SAM" id="MobiDB-lite"/>
    </source>
</evidence>
<evidence type="ECO:0000313" key="4">
    <source>
        <dbReference type="Proteomes" id="UP000247099"/>
    </source>
</evidence>
<feature type="transmembrane region" description="Helical" evidence="2">
    <location>
        <begin position="33"/>
        <end position="52"/>
    </location>
</feature>
<dbReference type="AlphaFoldDB" id="A0A317ZHR3"/>
<organism evidence="3 4">
    <name type="scientific">Coraliomargarita sinensis</name>
    <dbReference type="NCBI Taxonomy" id="2174842"/>
    <lineage>
        <taxon>Bacteria</taxon>
        <taxon>Pseudomonadati</taxon>
        <taxon>Verrucomicrobiota</taxon>
        <taxon>Opitutia</taxon>
        <taxon>Puniceicoccales</taxon>
        <taxon>Coraliomargaritaceae</taxon>
        <taxon>Coraliomargarita</taxon>
    </lineage>
</organism>
<dbReference type="EMBL" id="QHJQ01000002">
    <property type="protein sequence ID" value="PXA05106.1"/>
    <property type="molecule type" value="Genomic_DNA"/>
</dbReference>
<accession>A0A317ZHR3</accession>
<feature type="region of interest" description="Disordered" evidence="1">
    <location>
        <begin position="177"/>
        <end position="204"/>
    </location>
</feature>
<comment type="caution">
    <text evidence="3">The sequence shown here is derived from an EMBL/GenBank/DDBJ whole genome shotgun (WGS) entry which is preliminary data.</text>
</comment>
<reference evidence="3 4" key="1">
    <citation type="submission" date="2018-05" db="EMBL/GenBank/DDBJ databases">
        <title>Coraliomargarita sinensis sp. nov., isolated from a marine solar saltern.</title>
        <authorList>
            <person name="Zhou L.Y."/>
        </authorList>
    </citation>
    <scope>NUCLEOTIDE SEQUENCE [LARGE SCALE GENOMIC DNA]</scope>
    <source>
        <strain evidence="3 4">WN38</strain>
    </source>
</reference>
<protein>
    <submittedName>
        <fullName evidence="3">Uncharacterized protein</fullName>
    </submittedName>
</protein>
<gene>
    <name evidence="3" type="ORF">DDZ13_03850</name>
</gene>
<dbReference type="Proteomes" id="UP000247099">
    <property type="component" value="Unassembled WGS sequence"/>
</dbReference>
<evidence type="ECO:0000313" key="3">
    <source>
        <dbReference type="EMBL" id="PXA05106.1"/>
    </source>
</evidence>
<feature type="transmembrane region" description="Helical" evidence="2">
    <location>
        <begin position="124"/>
        <end position="146"/>
    </location>
</feature>
<keyword evidence="2" id="KW-1133">Transmembrane helix</keyword>
<proteinExistence type="predicted"/>
<feature type="transmembrane region" description="Helical" evidence="2">
    <location>
        <begin position="10"/>
        <end position="27"/>
    </location>
</feature>